<dbReference type="PRINTS" id="PR00992">
    <property type="entry name" value="ALARACEMASE"/>
</dbReference>
<dbReference type="EMBL" id="JAVDUM010000002">
    <property type="protein sequence ID" value="MDR6866148.1"/>
    <property type="molecule type" value="Genomic_DNA"/>
</dbReference>
<accession>A0ABU1SA66</accession>
<keyword evidence="6" id="KW-1185">Reference proteome</keyword>
<evidence type="ECO:0000313" key="5">
    <source>
        <dbReference type="EMBL" id="MDR6866148.1"/>
    </source>
</evidence>
<sequence length="351" mass="36829">MGVLIRPELRVDDTRFRANLATLQDRVDPAALMLVVKDDAYGHGLRGIAEAAVSAGIRWIGAYDVPSAVLLREAVGPEVSLFAWVTSADDEIAEAIIGGVDLGVGTLEYLDRVIVQAERLGARARVHLKVDTGLHRNGLSAAEWPRGVETALRAQRESSVELVGAWSHLAEASDEEDDAAHACFLAALGEARELGAEVPRTHLTASAATWLRPELRGDIVRVGAFCYGIRSADGPELPGLVPIASLVAPVVGIEGEEAVVSIGALDGVPSTLAGRVGVGTPAGARPLTAVGLDRIRVRAWPGAQEGDEVVLFGDGAHGESSATTLAEAIGTVGEEILTRLASRVRRRHITG</sequence>
<dbReference type="EC" id="5.1.1.1" evidence="5"/>
<dbReference type="SMART" id="SM01005">
    <property type="entry name" value="Ala_racemase_C"/>
    <property type="match status" value="1"/>
</dbReference>
<dbReference type="InterPro" id="IPR029066">
    <property type="entry name" value="PLP-binding_barrel"/>
</dbReference>
<dbReference type="InterPro" id="IPR009006">
    <property type="entry name" value="Ala_racemase/Decarboxylase_C"/>
</dbReference>
<comment type="caution">
    <text evidence="5">The sequence shown here is derived from an EMBL/GenBank/DDBJ whole genome shotgun (WGS) entry which is preliminary data.</text>
</comment>
<dbReference type="Pfam" id="PF00842">
    <property type="entry name" value="Ala_racemase_C"/>
    <property type="match status" value="1"/>
</dbReference>
<dbReference type="InterPro" id="IPR000821">
    <property type="entry name" value="Ala_racemase"/>
</dbReference>
<protein>
    <submittedName>
        <fullName evidence="5">Alanine racemase</fullName>
        <ecNumber evidence="5">5.1.1.1</ecNumber>
    </submittedName>
</protein>
<reference evidence="5 6" key="1">
    <citation type="submission" date="2023-07" db="EMBL/GenBank/DDBJ databases">
        <title>Sorghum-associated microbial communities from plants grown in Nebraska, USA.</title>
        <authorList>
            <person name="Schachtman D."/>
        </authorList>
    </citation>
    <scope>NUCLEOTIDE SEQUENCE [LARGE SCALE GENOMIC DNA]</scope>
    <source>
        <strain evidence="5 6">2980</strain>
    </source>
</reference>
<dbReference type="PROSITE" id="PS00395">
    <property type="entry name" value="ALANINE_RACEMASE"/>
    <property type="match status" value="1"/>
</dbReference>
<evidence type="ECO:0000256" key="2">
    <source>
        <dbReference type="ARBA" id="ARBA00022898"/>
    </source>
</evidence>
<dbReference type="PANTHER" id="PTHR30511">
    <property type="entry name" value="ALANINE RACEMASE"/>
    <property type="match status" value="1"/>
</dbReference>
<evidence type="ECO:0000259" key="4">
    <source>
        <dbReference type="SMART" id="SM01005"/>
    </source>
</evidence>
<proteinExistence type="predicted"/>
<comment type="cofactor">
    <cofactor evidence="1">
        <name>pyridoxal 5'-phosphate</name>
        <dbReference type="ChEBI" id="CHEBI:597326"/>
    </cofactor>
</comment>
<feature type="domain" description="Alanine racemase C-terminal" evidence="4">
    <location>
        <begin position="243"/>
        <end position="349"/>
    </location>
</feature>
<dbReference type="InterPro" id="IPR020622">
    <property type="entry name" value="Ala_racemase_pyridoxalP-BS"/>
</dbReference>
<dbReference type="InterPro" id="IPR001608">
    <property type="entry name" value="Ala_racemase_N"/>
</dbReference>
<dbReference type="SUPFAM" id="SSF50621">
    <property type="entry name" value="Alanine racemase C-terminal domain-like"/>
    <property type="match status" value="1"/>
</dbReference>
<keyword evidence="2" id="KW-0663">Pyridoxal phosphate</keyword>
<evidence type="ECO:0000256" key="1">
    <source>
        <dbReference type="ARBA" id="ARBA00001933"/>
    </source>
</evidence>
<dbReference type="Gene3D" id="2.40.37.10">
    <property type="entry name" value="Lyase, Ornithine Decarboxylase, Chain A, domain 1"/>
    <property type="match status" value="1"/>
</dbReference>
<evidence type="ECO:0000313" key="6">
    <source>
        <dbReference type="Proteomes" id="UP001259347"/>
    </source>
</evidence>
<evidence type="ECO:0000256" key="3">
    <source>
        <dbReference type="ARBA" id="ARBA00023235"/>
    </source>
</evidence>
<name>A0ABU1SA66_9MICO</name>
<dbReference type="Gene3D" id="3.20.20.10">
    <property type="entry name" value="Alanine racemase"/>
    <property type="match status" value="1"/>
</dbReference>
<dbReference type="Pfam" id="PF01168">
    <property type="entry name" value="Ala_racemase_N"/>
    <property type="match status" value="1"/>
</dbReference>
<dbReference type="RefSeq" id="WP_310017660.1">
    <property type="nucleotide sequence ID" value="NZ_JAVDUM010000002.1"/>
</dbReference>
<dbReference type="SUPFAM" id="SSF51419">
    <property type="entry name" value="PLP-binding barrel"/>
    <property type="match status" value="1"/>
</dbReference>
<dbReference type="Proteomes" id="UP001259347">
    <property type="component" value="Unassembled WGS sequence"/>
</dbReference>
<keyword evidence="3 5" id="KW-0413">Isomerase</keyword>
<organism evidence="5 6">
    <name type="scientific">Microbacterium resistens</name>
    <dbReference type="NCBI Taxonomy" id="156977"/>
    <lineage>
        <taxon>Bacteria</taxon>
        <taxon>Bacillati</taxon>
        <taxon>Actinomycetota</taxon>
        <taxon>Actinomycetes</taxon>
        <taxon>Micrococcales</taxon>
        <taxon>Microbacteriaceae</taxon>
        <taxon>Microbacterium</taxon>
    </lineage>
</organism>
<dbReference type="GO" id="GO:0008784">
    <property type="term" value="F:alanine racemase activity"/>
    <property type="evidence" value="ECO:0007669"/>
    <property type="project" value="UniProtKB-EC"/>
</dbReference>
<dbReference type="PANTHER" id="PTHR30511:SF0">
    <property type="entry name" value="ALANINE RACEMASE, CATABOLIC-RELATED"/>
    <property type="match status" value="1"/>
</dbReference>
<dbReference type="InterPro" id="IPR011079">
    <property type="entry name" value="Ala_racemase_C"/>
</dbReference>
<gene>
    <name evidence="5" type="ORF">J2Y69_000733</name>
</gene>